<organism evidence="2 3">
    <name type="scientific">Cutaneotrichosporon oleaginosum</name>
    <dbReference type="NCBI Taxonomy" id="879819"/>
    <lineage>
        <taxon>Eukaryota</taxon>
        <taxon>Fungi</taxon>
        <taxon>Dikarya</taxon>
        <taxon>Basidiomycota</taxon>
        <taxon>Agaricomycotina</taxon>
        <taxon>Tremellomycetes</taxon>
        <taxon>Trichosporonales</taxon>
        <taxon>Trichosporonaceae</taxon>
        <taxon>Cutaneotrichosporon</taxon>
    </lineage>
</organism>
<evidence type="ECO:0000313" key="2">
    <source>
        <dbReference type="EMBL" id="KLT43778.1"/>
    </source>
</evidence>
<keyword evidence="3" id="KW-1185">Reference proteome</keyword>
<proteinExistence type="predicted"/>
<dbReference type="InterPro" id="IPR008271">
    <property type="entry name" value="Ser/Thr_kinase_AS"/>
</dbReference>
<dbReference type="SUPFAM" id="SSF56112">
    <property type="entry name" value="Protein kinase-like (PK-like)"/>
    <property type="match status" value="1"/>
</dbReference>
<dbReference type="STRING" id="879819.A0A0J0XRR3"/>
<keyword evidence="2" id="KW-0418">Kinase</keyword>
<dbReference type="InterPro" id="IPR000719">
    <property type="entry name" value="Prot_kinase_dom"/>
</dbReference>
<dbReference type="Gene3D" id="3.30.200.20">
    <property type="entry name" value="Phosphorylase Kinase, domain 1"/>
    <property type="match status" value="1"/>
</dbReference>
<dbReference type="GO" id="GO:0010506">
    <property type="term" value="P:regulation of autophagy"/>
    <property type="evidence" value="ECO:0007669"/>
    <property type="project" value="InterPro"/>
</dbReference>
<evidence type="ECO:0000313" key="3">
    <source>
        <dbReference type="Proteomes" id="UP000053611"/>
    </source>
</evidence>
<dbReference type="InterPro" id="IPR045269">
    <property type="entry name" value="Atg1-like"/>
</dbReference>
<dbReference type="InterPro" id="IPR011009">
    <property type="entry name" value="Kinase-like_dom_sf"/>
</dbReference>
<evidence type="ECO:0000259" key="1">
    <source>
        <dbReference type="PROSITE" id="PS50011"/>
    </source>
</evidence>
<reference evidence="2 3" key="1">
    <citation type="submission" date="2015-03" db="EMBL/GenBank/DDBJ databases">
        <title>Genomics and transcriptomics of the oil-accumulating basidiomycete yeast T. oleaginosus allow insights into substrate utilization and the diverse evolutionary trajectories of mating systems in fungi.</title>
        <authorList>
            <consortium name="DOE Joint Genome Institute"/>
            <person name="Kourist R."/>
            <person name="Kracht O."/>
            <person name="Bracharz F."/>
            <person name="Lipzen A."/>
            <person name="Nolan M."/>
            <person name="Ohm R."/>
            <person name="Grigoriev I."/>
            <person name="Sun S."/>
            <person name="Heitman J."/>
            <person name="Bruck T."/>
            <person name="Nowrousian M."/>
        </authorList>
    </citation>
    <scope>NUCLEOTIDE SEQUENCE [LARGE SCALE GENOMIC DNA]</scope>
    <source>
        <strain evidence="2 3">IBC0246</strain>
    </source>
</reference>
<dbReference type="OrthoDB" id="68483at2759"/>
<dbReference type="PROSITE" id="PS50011">
    <property type="entry name" value="PROTEIN_KINASE_DOM"/>
    <property type="match status" value="1"/>
</dbReference>
<feature type="domain" description="Protein kinase" evidence="1">
    <location>
        <begin position="55"/>
        <end position="297"/>
    </location>
</feature>
<keyword evidence="2" id="KW-0808">Transferase</keyword>
<protein>
    <submittedName>
        <fullName evidence="2">Kinase-like protein</fullName>
    </submittedName>
</protein>
<name>A0A0J0XRR3_9TREE</name>
<dbReference type="Gene3D" id="1.10.510.10">
    <property type="entry name" value="Transferase(Phosphotransferase) domain 1"/>
    <property type="match status" value="1"/>
</dbReference>
<dbReference type="PANTHER" id="PTHR24348">
    <property type="entry name" value="SERINE/THREONINE-PROTEIN KINASE UNC-51-RELATED"/>
    <property type="match status" value="1"/>
</dbReference>
<dbReference type="GO" id="GO:0005737">
    <property type="term" value="C:cytoplasm"/>
    <property type="evidence" value="ECO:0007669"/>
    <property type="project" value="TreeGrafter"/>
</dbReference>
<dbReference type="Pfam" id="PF00069">
    <property type="entry name" value="Pkinase"/>
    <property type="match status" value="1"/>
</dbReference>
<dbReference type="Proteomes" id="UP000053611">
    <property type="component" value="Unassembled WGS sequence"/>
</dbReference>
<accession>A0A0J0XRR3</accession>
<dbReference type="EMBL" id="KQ087192">
    <property type="protein sequence ID" value="KLT43778.1"/>
    <property type="molecule type" value="Genomic_DNA"/>
</dbReference>
<dbReference type="GO" id="GO:0004674">
    <property type="term" value="F:protein serine/threonine kinase activity"/>
    <property type="evidence" value="ECO:0007669"/>
    <property type="project" value="InterPro"/>
</dbReference>
<gene>
    <name evidence="2" type="ORF">CC85DRAFT_243574</name>
</gene>
<dbReference type="SMART" id="SM00220">
    <property type="entry name" value="S_TKc"/>
    <property type="match status" value="1"/>
</dbReference>
<dbReference type="RefSeq" id="XP_018280269.1">
    <property type="nucleotide sequence ID" value="XM_018420289.1"/>
</dbReference>
<dbReference type="PANTHER" id="PTHR24348:SF68">
    <property type="entry name" value="SERINE_THREONINE-PROTEIN KINASE ATG1C"/>
    <property type="match status" value="1"/>
</dbReference>
<dbReference type="AlphaFoldDB" id="A0A0J0XRR3"/>
<sequence>MDANARRVTRRCDADAVAHGVTADPDAAKRNRRTTKKVSASGFHSVSDEELSALFLFKERIGNGNWGQVYLARPLESDGGIGTDSAHRSGRGGRGRCVNALWSEMKVIRRLRHEPHPSIIHFEAFLLSPSCAAIVMPLHRGPMPLPLSVGKALRYFRQLASAVAYLHENNITHNDIKPANIVMSYSDVPVLVDFGFAQIHKASDPEPFISSATWGTPEYMDPLRVMGHKHDERMSDVWSLGVTMYEVLVGRTPFEITTEELFETHEQLDEYLRRSRSGKWYGEYHICDSESSDATLS</sequence>
<dbReference type="GeneID" id="28980892"/>
<dbReference type="PROSITE" id="PS00108">
    <property type="entry name" value="PROTEIN_KINASE_ST"/>
    <property type="match status" value="1"/>
</dbReference>
<dbReference type="GO" id="GO:0005524">
    <property type="term" value="F:ATP binding"/>
    <property type="evidence" value="ECO:0007669"/>
    <property type="project" value="InterPro"/>
</dbReference>